<dbReference type="PANTHER" id="PTHR43351">
    <property type="entry name" value="L(+)-TARTRATE DEHYDRATASE SUBUNIT BETA"/>
    <property type="match status" value="1"/>
</dbReference>
<evidence type="ECO:0000256" key="3">
    <source>
        <dbReference type="ARBA" id="ARBA00008876"/>
    </source>
</evidence>
<proteinExistence type="inferred from homology"/>
<comment type="subunit">
    <text evidence="4 10">Homodimer.</text>
</comment>
<evidence type="ECO:0000256" key="6">
    <source>
        <dbReference type="ARBA" id="ARBA00022723"/>
    </source>
</evidence>
<evidence type="ECO:0000256" key="10">
    <source>
        <dbReference type="PIRNR" id="PIRNR001394"/>
    </source>
</evidence>
<dbReference type="GO" id="GO:0006091">
    <property type="term" value="P:generation of precursor metabolites and energy"/>
    <property type="evidence" value="ECO:0007669"/>
    <property type="project" value="InterPro"/>
</dbReference>
<dbReference type="Proteomes" id="UP000536534">
    <property type="component" value="Unassembled WGS sequence"/>
</dbReference>
<evidence type="ECO:0000313" key="14">
    <source>
        <dbReference type="Proteomes" id="UP000536534"/>
    </source>
</evidence>
<dbReference type="InterPro" id="IPR036660">
    <property type="entry name" value="Fe-S_hydroAse_TtdB_cat_sf"/>
</dbReference>
<feature type="domain" description="Fe-S hydro-lyase tartrate dehydratase alpha-type catalytic" evidence="11">
    <location>
        <begin position="11"/>
        <end position="288"/>
    </location>
</feature>
<keyword evidence="5 10" id="KW-0004">4Fe-4S</keyword>
<dbReference type="EMBL" id="JAAYYV010000211">
    <property type="protein sequence ID" value="NLF54328.1"/>
    <property type="molecule type" value="Genomic_DNA"/>
</dbReference>
<dbReference type="PIRSF" id="PIRSF001394">
    <property type="entry name" value="Fe_dep_fumar_hy"/>
    <property type="match status" value="1"/>
</dbReference>
<gene>
    <name evidence="13" type="ORF">GX576_08035</name>
</gene>
<dbReference type="AlphaFoldDB" id="A0A7X7R8F8"/>
<dbReference type="Pfam" id="PF05683">
    <property type="entry name" value="Fumerase_C"/>
    <property type="match status" value="1"/>
</dbReference>
<keyword evidence="8 10" id="KW-0411">Iron-sulfur</keyword>
<dbReference type="GO" id="GO:0004333">
    <property type="term" value="F:fumarate hydratase activity"/>
    <property type="evidence" value="ECO:0007669"/>
    <property type="project" value="UniProtKB-UniRule"/>
</dbReference>
<keyword evidence="7 10" id="KW-0408">Iron</keyword>
<dbReference type="InterPro" id="IPR004647">
    <property type="entry name" value="Fe-S_hydro-lyase_TtdB-typ_cat"/>
</dbReference>
<evidence type="ECO:0000256" key="9">
    <source>
        <dbReference type="ARBA" id="ARBA00023239"/>
    </source>
</evidence>
<dbReference type="RefSeq" id="WP_068805180.1">
    <property type="nucleotide sequence ID" value="NZ_MBFM01000002.1"/>
</dbReference>
<dbReference type="InterPro" id="IPR004646">
    <property type="entry name" value="Fe-S_hydro-lyase_TtdA-typ_cat"/>
</dbReference>
<dbReference type="Gene3D" id="3.20.130.10">
    <property type="entry name" value="Fe-S hydro-lyase, tartrate dehydratase beta-type, catalytic domain"/>
    <property type="match status" value="1"/>
</dbReference>
<dbReference type="Pfam" id="PF05681">
    <property type="entry name" value="Fumerase"/>
    <property type="match status" value="1"/>
</dbReference>
<protein>
    <recommendedName>
        <fullName evidence="10">Fumarate hydratase class I</fullName>
        <ecNumber evidence="10">4.2.1.2</ecNumber>
    </recommendedName>
</protein>
<evidence type="ECO:0000259" key="12">
    <source>
        <dbReference type="Pfam" id="PF05683"/>
    </source>
</evidence>
<organism evidence="13 14">
    <name type="scientific">Thauera phenolivorans</name>
    <dbReference type="NCBI Taxonomy" id="1792543"/>
    <lineage>
        <taxon>Bacteria</taxon>
        <taxon>Pseudomonadati</taxon>
        <taxon>Pseudomonadota</taxon>
        <taxon>Betaproteobacteria</taxon>
        <taxon>Rhodocyclales</taxon>
        <taxon>Zoogloeaceae</taxon>
        <taxon>Thauera</taxon>
    </lineage>
</organism>
<dbReference type="OrthoDB" id="9798978at2"/>
<sequence length="510" mass="55105">MTVIREEDLIQSVADAFQYISYYHPLDYIKALGEAYEREESPAAKDAIAQILTNSRMCAEGHRPICQDTGIAVVFLKVGMNVQWDARMSVQEMVNEGVRRAYLNPDNKLRASVLLDPAGKRQNSKDNTPAVVHYEIVPGDDVEVICAAKGGGSENKSKLAMLNPSDSIVDWVLKTVPTMGAGWCPPGILGIGIGGTPEKAMLLAKESLMAPVDIHELKAKAASGAELSRVEALRLELLEKVNALGIGAQGLGGLTTVLDVKIMDYPTHAASLPVAMIPNCAATRHVHFHLDGSGPAKLEAPRLEDWPQVTWKADTNVATRVNLDTLTKEEVASWKPGQILLLNGKMLTGRDAAHKRIADMLEKGEKLPVDFTNRVIYYVGPVDPVRDEVVGPAGPTTATRMDKFTRMMLEKTGLISMIGKSERGPVAIEAIKDNQSAYLMAVGGSAYLVSKAIKEAKVVGFEDLGMEAIYEFTVQDMPVTVAVDATGSSVHETGPKEWQAKIGKIPVTVA</sequence>
<accession>A0A7X7R8F8</accession>
<dbReference type="NCBIfam" id="TIGR00722">
    <property type="entry name" value="ttdA_fumA_fumB"/>
    <property type="match status" value="1"/>
</dbReference>
<evidence type="ECO:0000256" key="7">
    <source>
        <dbReference type="ARBA" id="ARBA00023004"/>
    </source>
</evidence>
<dbReference type="GO" id="GO:0051539">
    <property type="term" value="F:4 iron, 4 sulfur cluster binding"/>
    <property type="evidence" value="ECO:0007669"/>
    <property type="project" value="UniProtKB-UniRule"/>
</dbReference>
<dbReference type="EC" id="4.2.1.2" evidence="10"/>
<feature type="domain" description="Fe-S hydro-lyase tartrate dehydratase beta-type catalytic" evidence="12">
    <location>
        <begin position="292"/>
        <end position="493"/>
    </location>
</feature>
<dbReference type="SUPFAM" id="SSF117457">
    <property type="entry name" value="FumA C-terminal domain-like"/>
    <property type="match status" value="1"/>
</dbReference>
<evidence type="ECO:0000256" key="5">
    <source>
        <dbReference type="ARBA" id="ARBA00022485"/>
    </source>
</evidence>
<dbReference type="InterPro" id="IPR011167">
    <property type="entry name" value="Fe_dep_fumarate_hydratase"/>
</dbReference>
<comment type="cofactor">
    <cofactor evidence="2 10">
        <name>[4Fe-4S] cluster</name>
        <dbReference type="ChEBI" id="CHEBI:49883"/>
    </cofactor>
</comment>
<dbReference type="NCBIfam" id="TIGR00723">
    <property type="entry name" value="ttdB_fumA_fumB"/>
    <property type="match status" value="1"/>
</dbReference>
<comment type="caution">
    <text evidence="13">The sequence shown here is derived from an EMBL/GenBank/DDBJ whole genome shotgun (WGS) entry which is preliminary data.</text>
</comment>
<evidence type="ECO:0000256" key="1">
    <source>
        <dbReference type="ARBA" id="ARBA00000929"/>
    </source>
</evidence>
<name>A0A7X7R8F8_9RHOO</name>
<dbReference type="NCBIfam" id="NF004885">
    <property type="entry name" value="PRK06246.1"/>
    <property type="match status" value="1"/>
</dbReference>
<keyword evidence="9 10" id="KW-0456">Lyase</keyword>
<evidence type="ECO:0000313" key="13">
    <source>
        <dbReference type="EMBL" id="NLF54328.1"/>
    </source>
</evidence>
<comment type="catalytic activity">
    <reaction evidence="1 10">
        <text>(S)-malate = fumarate + H2O</text>
        <dbReference type="Rhea" id="RHEA:12460"/>
        <dbReference type="ChEBI" id="CHEBI:15377"/>
        <dbReference type="ChEBI" id="CHEBI:15589"/>
        <dbReference type="ChEBI" id="CHEBI:29806"/>
        <dbReference type="EC" id="4.2.1.2"/>
    </reaction>
</comment>
<evidence type="ECO:0000259" key="11">
    <source>
        <dbReference type="Pfam" id="PF05681"/>
    </source>
</evidence>
<reference evidence="13 14" key="1">
    <citation type="journal article" date="2020" name="Biotechnol. Biofuels">
        <title>New insights from the biogas microbiome by comprehensive genome-resolved metagenomics of nearly 1600 species originating from multiple anaerobic digesters.</title>
        <authorList>
            <person name="Campanaro S."/>
            <person name="Treu L."/>
            <person name="Rodriguez-R L.M."/>
            <person name="Kovalovszki A."/>
            <person name="Ziels R.M."/>
            <person name="Maus I."/>
            <person name="Zhu X."/>
            <person name="Kougias P.G."/>
            <person name="Basile A."/>
            <person name="Luo G."/>
            <person name="Schluter A."/>
            <person name="Konstantinidis K.T."/>
            <person name="Angelidaki I."/>
        </authorList>
    </citation>
    <scope>NUCLEOTIDE SEQUENCE [LARGE SCALE GENOMIC DNA]</scope>
    <source>
        <strain evidence="13">AS06rmzACSIP_256</strain>
    </source>
</reference>
<keyword evidence="6 10" id="KW-0479">Metal-binding</keyword>
<evidence type="ECO:0000256" key="8">
    <source>
        <dbReference type="ARBA" id="ARBA00023014"/>
    </source>
</evidence>
<evidence type="ECO:0000256" key="2">
    <source>
        <dbReference type="ARBA" id="ARBA00001966"/>
    </source>
</evidence>
<evidence type="ECO:0000256" key="4">
    <source>
        <dbReference type="ARBA" id="ARBA00011738"/>
    </source>
</evidence>
<comment type="function">
    <text evidence="10">Catalyzes the reversible hydration of fumarate to (S)-malate.</text>
</comment>
<dbReference type="GO" id="GO:0046872">
    <property type="term" value="F:metal ion binding"/>
    <property type="evidence" value="ECO:0007669"/>
    <property type="project" value="UniProtKB-UniRule"/>
</dbReference>
<dbReference type="PANTHER" id="PTHR43351:SF2">
    <property type="entry name" value="L(+)-TARTRATE DEHYDRATASE SUBUNIT BETA-RELATED"/>
    <property type="match status" value="1"/>
</dbReference>
<comment type="similarity">
    <text evidence="3 10">Belongs to the class-I fumarase family.</text>
</comment>